<feature type="transmembrane region" description="Helical" evidence="6">
    <location>
        <begin position="134"/>
        <end position="156"/>
    </location>
</feature>
<dbReference type="Proteomes" id="UP000000305">
    <property type="component" value="Unassembled WGS sequence"/>
</dbReference>
<dbReference type="AlphaFoldDB" id="E9HGS5"/>
<accession>E9HGS5</accession>
<dbReference type="GO" id="GO:0070072">
    <property type="term" value="P:vacuolar proton-transporting V-type ATPase complex assembly"/>
    <property type="evidence" value="ECO:0007669"/>
    <property type="project" value="InterPro"/>
</dbReference>
<gene>
    <name evidence="7" type="ORF">DAPPUDRAFT_301200</name>
</gene>
<dbReference type="PhylomeDB" id="E9HGS5"/>
<dbReference type="PANTHER" id="PTHR31394:SF1">
    <property type="entry name" value="TRANSMEMBRANE PROTEIN 199"/>
    <property type="match status" value="1"/>
</dbReference>
<keyword evidence="2 6" id="KW-0812">Transmembrane</keyword>
<dbReference type="Pfam" id="PF11712">
    <property type="entry name" value="Vma12"/>
    <property type="match status" value="1"/>
</dbReference>
<keyword evidence="8" id="KW-1185">Reference proteome</keyword>
<reference evidence="7 8" key="1">
    <citation type="journal article" date="2011" name="Science">
        <title>The ecoresponsive genome of Daphnia pulex.</title>
        <authorList>
            <person name="Colbourne J.K."/>
            <person name="Pfrender M.E."/>
            <person name="Gilbert D."/>
            <person name="Thomas W.K."/>
            <person name="Tucker A."/>
            <person name="Oakley T.H."/>
            <person name="Tokishita S."/>
            <person name="Aerts A."/>
            <person name="Arnold G.J."/>
            <person name="Basu M.K."/>
            <person name="Bauer D.J."/>
            <person name="Caceres C.E."/>
            <person name="Carmel L."/>
            <person name="Casola C."/>
            <person name="Choi J.H."/>
            <person name="Detter J.C."/>
            <person name="Dong Q."/>
            <person name="Dusheyko S."/>
            <person name="Eads B.D."/>
            <person name="Frohlich T."/>
            <person name="Geiler-Samerotte K.A."/>
            <person name="Gerlach D."/>
            <person name="Hatcher P."/>
            <person name="Jogdeo S."/>
            <person name="Krijgsveld J."/>
            <person name="Kriventseva E.V."/>
            <person name="Kultz D."/>
            <person name="Laforsch C."/>
            <person name="Lindquist E."/>
            <person name="Lopez J."/>
            <person name="Manak J.R."/>
            <person name="Muller J."/>
            <person name="Pangilinan J."/>
            <person name="Patwardhan R.P."/>
            <person name="Pitluck S."/>
            <person name="Pritham E.J."/>
            <person name="Rechtsteiner A."/>
            <person name="Rho M."/>
            <person name="Rogozin I.B."/>
            <person name="Sakarya O."/>
            <person name="Salamov A."/>
            <person name="Schaack S."/>
            <person name="Shapiro H."/>
            <person name="Shiga Y."/>
            <person name="Skalitzky C."/>
            <person name="Smith Z."/>
            <person name="Souvorov A."/>
            <person name="Sung W."/>
            <person name="Tang Z."/>
            <person name="Tsuchiya D."/>
            <person name="Tu H."/>
            <person name="Vos H."/>
            <person name="Wang M."/>
            <person name="Wolf Y.I."/>
            <person name="Yamagata H."/>
            <person name="Yamada T."/>
            <person name="Ye Y."/>
            <person name="Shaw J.R."/>
            <person name="Andrews J."/>
            <person name="Crease T.J."/>
            <person name="Tang H."/>
            <person name="Lucas S.M."/>
            <person name="Robertson H.M."/>
            <person name="Bork P."/>
            <person name="Koonin E.V."/>
            <person name="Zdobnov E.M."/>
            <person name="Grigoriev I.V."/>
            <person name="Lynch M."/>
            <person name="Boore J.L."/>
        </authorList>
    </citation>
    <scope>NUCLEOTIDE SEQUENCE [LARGE SCALE GENOMIC DNA]</scope>
</reference>
<dbReference type="PANTHER" id="PTHR31394">
    <property type="entry name" value="TRANSMEMBRANE PROTEIN 199"/>
    <property type="match status" value="1"/>
</dbReference>
<comment type="subcellular location">
    <subcellularLocation>
        <location evidence="1">Endoplasmic reticulum membrane</location>
        <topology evidence="1">Multi-pass membrane protein</topology>
    </subcellularLocation>
</comment>
<dbReference type="GO" id="GO:0005789">
    <property type="term" value="C:endoplasmic reticulum membrane"/>
    <property type="evidence" value="ECO:0007669"/>
    <property type="project" value="UniProtKB-SubCell"/>
</dbReference>
<evidence type="ECO:0000256" key="3">
    <source>
        <dbReference type="ARBA" id="ARBA00022824"/>
    </source>
</evidence>
<dbReference type="OMA" id="RMTRNVN"/>
<dbReference type="STRING" id="6669.E9HGS5"/>
<dbReference type="GO" id="GO:0012505">
    <property type="term" value="C:endomembrane system"/>
    <property type="evidence" value="ECO:0000318"/>
    <property type="project" value="GO_Central"/>
</dbReference>
<evidence type="ECO:0000313" key="8">
    <source>
        <dbReference type="Proteomes" id="UP000000305"/>
    </source>
</evidence>
<proteinExistence type="predicted"/>
<evidence type="ECO:0000256" key="6">
    <source>
        <dbReference type="SAM" id="Phobius"/>
    </source>
</evidence>
<dbReference type="OrthoDB" id="19981at2759"/>
<evidence type="ECO:0000256" key="5">
    <source>
        <dbReference type="ARBA" id="ARBA00023136"/>
    </source>
</evidence>
<evidence type="ECO:0000256" key="1">
    <source>
        <dbReference type="ARBA" id="ARBA00004477"/>
    </source>
</evidence>
<dbReference type="eggNOG" id="ENOG502RXKD">
    <property type="taxonomic scope" value="Eukaryota"/>
</dbReference>
<organism evidence="7 8">
    <name type="scientific">Daphnia pulex</name>
    <name type="common">Water flea</name>
    <dbReference type="NCBI Taxonomy" id="6669"/>
    <lineage>
        <taxon>Eukaryota</taxon>
        <taxon>Metazoa</taxon>
        <taxon>Ecdysozoa</taxon>
        <taxon>Arthropoda</taxon>
        <taxon>Crustacea</taxon>
        <taxon>Branchiopoda</taxon>
        <taxon>Diplostraca</taxon>
        <taxon>Cladocera</taxon>
        <taxon>Anomopoda</taxon>
        <taxon>Daphniidae</taxon>
        <taxon>Daphnia</taxon>
    </lineage>
</organism>
<dbReference type="FunCoup" id="E9HGS5">
    <property type="interactions" value="1084"/>
</dbReference>
<feature type="transmembrane region" description="Helical" evidence="6">
    <location>
        <begin position="162"/>
        <end position="184"/>
    </location>
</feature>
<dbReference type="InParanoid" id="E9HGS5"/>
<keyword evidence="4 6" id="KW-1133">Transmembrane helix</keyword>
<evidence type="ECO:0000313" key="7">
    <source>
        <dbReference type="EMBL" id="EFX69065.1"/>
    </source>
</evidence>
<dbReference type="EMBL" id="GL732643">
    <property type="protein sequence ID" value="EFX69065.1"/>
    <property type="molecule type" value="Genomic_DNA"/>
</dbReference>
<keyword evidence="5 6" id="KW-0472">Membrane</keyword>
<name>E9HGS5_DAPPU</name>
<evidence type="ECO:0000256" key="4">
    <source>
        <dbReference type="ARBA" id="ARBA00022989"/>
    </source>
</evidence>
<evidence type="ECO:0008006" key="9">
    <source>
        <dbReference type="Google" id="ProtNLM"/>
    </source>
</evidence>
<dbReference type="HOGENOM" id="CLU_051082_0_0_1"/>
<sequence>MALTISPSKALSEFIKSLPEKDDYPSNLKDLRNSGEKVLLTNLDMRWIGNYIRKMESPKVYLHELIKGCDVVIPSPPPDPPRNKELEARIVRLRKEQEQRVYNKMIQNVSRTPEGKEESFAAEMKLINSQLIEVLGFAVSLFAAFAFGFTGINYMIGPLDFGIRALLGVVSALIVAIAELYFLARVLGDYEFFHFQKQKGKLKIS</sequence>
<keyword evidence="3" id="KW-0256">Endoplasmic reticulum</keyword>
<protein>
    <recommendedName>
        <fullName evidence="9">Transmembrane protein 199</fullName>
    </recommendedName>
</protein>
<dbReference type="KEGG" id="dpx:DAPPUDRAFT_301200"/>
<evidence type="ECO:0000256" key="2">
    <source>
        <dbReference type="ARBA" id="ARBA00022692"/>
    </source>
</evidence>
<dbReference type="InterPro" id="IPR021013">
    <property type="entry name" value="ATPase_Vma12"/>
</dbReference>